<feature type="domain" description="Pyrroline-5-carboxylate reductase dimerisation" evidence="4">
    <location>
        <begin position="163"/>
        <end position="262"/>
    </location>
</feature>
<dbReference type="Proteomes" id="UP000595374">
    <property type="component" value="Chromosome"/>
</dbReference>
<keyword evidence="2" id="KW-0521">NADP</keyword>
<dbReference type="Pfam" id="PF03807">
    <property type="entry name" value="F420_oxidored"/>
    <property type="match status" value="1"/>
</dbReference>
<organism evidence="5 6">
    <name type="scientific">Brevibacterium casei</name>
    <dbReference type="NCBI Taxonomy" id="33889"/>
    <lineage>
        <taxon>Bacteria</taxon>
        <taxon>Bacillati</taxon>
        <taxon>Actinomycetota</taxon>
        <taxon>Actinomycetes</taxon>
        <taxon>Micrococcales</taxon>
        <taxon>Brevibacteriaceae</taxon>
        <taxon>Brevibacterium</taxon>
    </lineage>
</organism>
<evidence type="ECO:0000256" key="1">
    <source>
        <dbReference type="ARBA" id="ARBA00005525"/>
    </source>
</evidence>
<dbReference type="InterPro" id="IPR008927">
    <property type="entry name" value="6-PGluconate_DH-like_C_sf"/>
</dbReference>
<dbReference type="SUPFAM" id="SSF48179">
    <property type="entry name" value="6-phosphogluconate dehydrogenase C-terminal domain-like"/>
    <property type="match status" value="1"/>
</dbReference>
<dbReference type="GO" id="GO:0055129">
    <property type="term" value="P:L-proline biosynthetic process"/>
    <property type="evidence" value="ECO:0007669"/>
    <property type="project" value="TreeGrafter"/>
</dbReference>
<evidence type="ECO:0000256" key="2">
    <source>
        <dbReference type="PIRSR" id="PIRSR000193-1"/>
    </source>
</evidence>
<dbReference type="Gene3D" id="3.40.50.720">
    <property type="entry name" value="NAD(P)-binding Rossmann-like Domain"/>
    <property type="match status" value="1"/>
</dbReference>
<dbReference type="InterPro" id="IPR036291">
    <property type="entry name" value="NAD(P)-bd_dom_sf"/>
</dbReference>
<comment type="similarity">
    <text evidence="1">Belongs to the pyrroline-5-carboxylate reductase family.</text>
</comment>
<dbReference type="Gene3D" id="1.10.3730.10">
    <property type="entry name" value="ProC C-terminal domain-like"/>
    <property type="match status" value="1"/>
</dbReference>
<dbReference type="RefSeq" id="WP_198499475.1">
    <property type="nucleotide sequence ID" value="NZ_CP065989.1"/>
</dbReference>
<dbReference type="PANTHER" id="PTHR11645">
    <property type="entry name" value="PYRROLINE-5-CARBOXYLATE REDUCTASE"/>
    <property type="match status" value="1"/>
</dbReference>
<dbReference type="InterPro" id="IPR000304">
    <property type="entry name" value="Pyrroline-COOH_reductase"/>
</dbReference>
<name>A0A7T4DIC3_9MICO</name>
<accession>A0A7T4DIC3</accession>
<evidence type="ECO:0000313" key="5">
    <source>
        <dbReference type="EMBL" id="QQB14407.1"/>
    </source>
</evidence>
<feature type="domain" description="Pyrroline-5-carboxylate reductase catalytic N-terminal" evidence="3">
    <location>
        <begin position="2"/>
        <end position="106"/>
    </location>
</feature>
<proteinExistence type="inferred from homology"/>
<sequence length="269" mass="28136">MRLGIIGVGEIASAIVDGLCAQTAEENPTAQAPTANPPAIVLSPRGAERSARLAAAYADVEVAATNQEVIDRSDLVLLAVLPQQVEEVLTELDVPGETTLVSAVAGVSVAALEALLPHRPEVVRVIPLPAVRERRGITAVHPGHPPVEALFDRLGGTVVAETEAMFSTLSATTATMSAHFAYLETITEWLIAQGWGRTDAEAIVRGQFVGLGTTLADTDSPIADLVAAHETPGGLNAQVRSEWMDADNRQRLSAALDAVLARVTGAPRP</sequence>
<dbReference type="InterPro" id="IPR028939">
    <property type="entry name" value="P5C_Rdtase_cat_N"/>
</dbReference>
<dbReference type="PIRSF" id="PIRSF000193">
    <property type="entry name" value="Pyrrol-5-carb_rd"/>
    <property type="match status" value="1"/>
</dbReference>
<dbReference type="GO" id="GO:0004735">
    <property type="term" value="F:pyrroline-5-carboxylate reductase activity"/>
    <property type="evidence" value="ECO:0007669"/>
    <property type="project" value="InterPro"/>
</dbReference>
<dbReference type="SUPFAM" id="SSF51735">
    <property type="entry name" value="NAD(P)-binding Rossmann-fold domains"/>
    <property type="match status" value="1"/>
</dbReference>
<evidence type="ECO:0000313" key="6">
    <source>
        <dbReference type="Proteomes" id="UP000595374"/>
    </source>
</evidence>
<dbReference type="InterPro" id="IPR029036">
    <property type="entry name" value="P5CR_dimer"/>
</dbReference>
<evidence type="ECO:0000259" key="3">
    <source>
        <dbReference type="Pfam" id="PF03807"/>
    </source>
</evidence>
<feature type="binding site" evidence="2">
    <location>
        <position position="66"/>
    </location>
    <ligand>
        <name>NADPH</name>
        <dbReference type="ChEBI" id="CHEBI:57783"/>
    </ligand>
</feature>
<dbReference type="PANTHER" id="PTHR11645:SF13">
    <property type="entry name" value="PYRROLINE-5-CARBOXYLATE REDUCTASE CATALYTIC N-TERMINAL DOMAIN-CONTAINING PROTEIN"/>
    <property type="match status" value="1"/>
</dbReference>
<protein>
    <submittedName>
        <fullName evidence="5">NAD(P)-binding domain-containing protein</fullName>
    </submittedName>
</protein>
<reference evidence="5 6" key="1">
    <citation type="submission" date="2020-12" db="EMBL/GenBank/DDBJ databases">
        <title>FDA dAtabase for Regulatory Grade micrObial Sequences (FDA-ARGOS): Supporting development and validation of Infectious Disease Dx tests.</title>
        <authorList>
            <person name="Sproer C."/>
            <person name="Gronow S."/>
            <person name="Severitt S."/>
            <person name="Schroder I."/>
            <person name="Tallon L."/>
            <person name="Sadzewicz L."/>
            <person name="Zhao X."/>
            <person name="Boylan J."/>
            <person name="Ott S."/>
            <person name="Bowen H."/>
            <person name="Vavikolanu K."/>
            <person name="Mehta A."/>
            <person name="Aluvathingal J."/>
            <person name="Nadendla S."/>
            <person name="Lowell S."/>
            <person name="Myers T."/>
            <person name="Yan Y."/>
            <person name="Sichtig H."/>
        </authorList>
    </citation>
    <scope>NUCLEOTIDE SEQUENCE [LARGE SCALE GENOMIC DNA]</scope>
    <source>
        <strain evidence="5 6">FDAARGOS_990</strain>
    </source>
</reference>
<feature type="binding site" evidence="2">
    <location>
        <begin position="79"/>
        <end position="82"/>
    </location>
    <ligand>
        <name>NADP(+)</name>
        <dbReference type="ChEBI" id="CHEBI:58349"/>
    </ligand>
</feature>
<dbReference type="AlphaFoldDB" id="A0A7T4DIC3"/>
<evidence type="ECO:0000259" key="4">
    <source>
        <dbReference type="Pfam" id="PF14748"/>
    </source>
</evidence>
<dbReference type="Pfam" id="PF14748">
    <property type="entry name" value="P5CR_dimer"/>
    <property type="match status" value="1"/>
</dbReference>
<dbReference type="EMBL" id="CP065989">
    <property type="protein sequence ID" value="QQB14407.1"/>
    <property type="molecule type" value="Genomic_DNA"/>
</dbReference>
<gene>
    <name evidence="5" type="ORF">I6H47_17015</name>
</gene>